<evidence type="ECO:0000256" key="9">
    <source>
        <dbReference type="ARBA" id="ARBA00050930"/>
    </source>
</evidence>
<comment type="catalytic activity">
    <reaction evidence="12">
        <text>apigenin 4',7-dimethyl ether + reduced [NADPH--hemoprotein reductase] + O2 = ladanein + oxidized [NADPH--hemoprotein reductase] + H2O + H(+)</text>
        <dbReference type="Rhea" id="RHEA:73435"/>
        <dbReference type="Rhea" id="RHEA-COMP:11964"/>
        <dbReference type="Rhea" id="RHEA-COMP:11965"/>
        <dbReference type="ChEBI" id="CHEBI:2769"/>
        <dbReference type="ChEBI" id="CHEBI:15377"/>
        <dbReference type="ChEBI" id="CHEBI:15378"/>
        <dbReference type="ChEBI" id="CHEBI:15379"/>
        <dbReference type="ChEBI" id="CHEBI:57618"/>
        <dbReference type="ChEBI" id="CHEBI:58210"/>
        <dbReference type="ChEBI" id="CHEBI:192702"/>
    </reaction>
    <physiologicalReaction direction="left-to-right" evidence="12">
        <dbReference type="Rhea" id="RHEA:73436"/>
    </physiologicalReaction>
</comment>
<evidence type="ECO:0000256" key="11">
    <source>
        <dbReference type="ARBA" id="ARBA00052049"/>
    </source>
</evidence>
<keyword evidence="5 15" id="KW-0560">Oxidoreductase</keyword>
<comment type="pathway">
    <text evidence="8">Flavonoid metabolism.</text>
</comment>
<dbReference type="FunFam" id="1.10.630.10:FF:000026">
    <property type="entry name" value="Cytochrome P450 82C4"/>
    <property type="match status" value="1"/>
</dbReference>
<dbReference type="GO" id="GO:0004497">
    <property type="term" value="F:monooxygenase activity"/>
    <property type="evidence" value="ECO:0007669"/>
    <property type="project" value="UniProtKB-KW"/>
</dbReference>
<dbReference type="InterPro" id="IPR002401">
    <property type="entry name" value="Cyt_P450_E_grp-I"/>
</dbReference>
<dbReference type="Gene3D" id="1.10.630.10">
    <property type="entry name" value="Cytochrome P450"/>
    <property type="match status" value="1"/>
</dbReference>
<evidence type="ECO:0000256" key="8">
    <source>
        <dbReference type="ARBA" id="ARBA00034479"/>
    </source>
</evidence>
<evidence type="ECO:0000256" key="3">
    <source>
        <dbReference type="ARBA" id="ARBA00022617"/>
    </source>
</evidence>
<dbReference type="GO" id="GO:0005506">
    <property type="term" value="F:iron ion binding"/>
    <property type="evidence" value="ECO:0007669"/>
    <property type="project" value="InterPro"/>
</dbReference>
<evidence type="ECO:0000256" key="2">
    <source>
        <dbReference type="ARBA" id="ARBA00004167"/>
    </source>
</evidence>
<evidence type="ECO:0000256" key="13">
    <source>
        <dbReference type="ARBA" id="ARBA00067499"/>
    </source>
</evidence>
<dbReference type="AlphaFoldDB" id="A0AAD4J202"/>
<comment type="catalytic activity">
    <reaction evidence="9">
        <text>(2S)-sakuranetin + reduced [NADPH--hemoprotein reductase] + O2 = (2S)-7-methylcarthamidin + oxidized [NADPH--hemoprotein reductase] + H2O + H(+)</text>
        <dbReference type="Rhea" id="RHEA:73431"/>
        <dbReference type="Rhea" id="RHEA-COMP:11964"/>
        <dbReference type="Rhea" id="RHEA-COMP:11965"/>
        <dbReference type="ChEBI" id="CHEBI:15377"/>
        <dbReference type="ChEBI" id="CHEBI:15378"/>
        <dbReference type="ChEBI" id="CHEBI:15379"/>
        <dbReference type="ChEBI" id="CHEBI:28927"/>
        <dbReference type="ChEBI" id="CHEBI:57618"/>
        <dbReference type="ChEBI" id="CHEBI:58210"/>
        <dbReference type="ChEBI" id="CHEBI:192815"/>
    </reaction>
    <physiologicalReaction direction="left-to-right" evidence="9">
        <dbReference type="Rhea" id="RHEA:73432"/>
    </physiologicalReaction>
</comment>
<evidence type="ECO:0000256" key="4">
    <source>
        <dbReference type="ARBA" id="ARBA00022723"/>
    </source>
</evidence>
<keyword evidence="16" id="KW-0472">Membrane</keyword>
<keyword evidence="6 14" id="KW-0408">Iron</keyword>
<sequence>MENLWLLYYLSPIILVALYSTSFHILNKLKKLPPSPFPALPFIGHIYLLRKPFHRSLSEVSRRHGPALFLRLGTRPVLLISSPSLAEECLSKKNDIIFANRPDLLNGRYFGYNYTSLSWSSYGDHWRNLRRISSLQLLSTQRLHTLSHVRADEAFNMARKLYRVTEDEPGKVLEVKSAVFEFTFNVLTRMITGKRYYGKNVESSKEAQILEEIAAETSEVAFETNVVDFLPLMRWFGFGDVEKKLISIHEKRDMFMQNVIEDNRGLMIKNDDDRVNKKTMVEVLLDLQRSQPQYYTDETIKNLLLVLLQGGSSTSTIALEWAFSLLLENPETLKKAQAEIDRHVGHSRLIAESDVAELPYLRHVILETLRLHPPVSILMPHLSSCDCVVGGYRVPAGTLLLVNLWEIHHNPKLWPDPEAFRPERFEGFDGKKDLGFKFFPFGSGRRACPGENLAMLNIGLGLGSLIQCFDWEKVGEIDMREGAGTTTPKVQPLTAKCIPRPFILNFLSSPPS</sequence>
<dbReference type="PANTHER" id="PTHR47947:SF24">
    <property type="entry name" value="ISOFLAVONE 2'-HYDROXYLASE-LIKE"/>
    <property type="match status" value="1"/>
</dbReference>
<comment type="cofactor">
    <cofactor evidence="1 14">
        <name>heme</name>
        <dbReference type="ChEBI" id="CHEBI:30413"/>
    </cofactor>
</comment>
<evidence type="ECO:0000313" key="17">
    <source>
        <dbReference type="EMBL" id="KAH6825725.1"/>
    </source>
</evidence>
<accession>A0AAD4J202</accession>
<organism evidence="17 18">
    <name type="scientific">Perilla frutescens var. hirtella</name>
    <name type="common">Perilla citriodora</name>
    <name type="synonym">Perilla setoyensis</name>
    <dbReference type="NCBI Taxonomy" id="608512"/>
    <lineage>
        <taxon>Eukaryota</taxon>
        <taxon>Viridiplantae</taxon>
        <taxon>Streptophyta</taxon>
        <taxon>Embryophyta</taxon>
        <taxon>Tracheophyta</taxon>
        <taxon>Spermatophyta</taxon>
        <taxon>Magnoliopsida</taxon>
        <taxon>eudicotyledons</taxon>
        <taxon>Gunneridae</taxon>
        <taxon>Pentapetalae</taxon>
        <taxon>asterids</taxon>
        <taxon>lamiids</taxon>
        <taxon>Lamiales</taxon>
        <taxon>Lamiaceae</taxon>
        <taxon>Nepetoideae</taxon>
        <taxon>Elsholtzieae</taxon>
        <taxon>Perilla</taxon>
    </lineage>
</organism>
<evidence type="ECO:0000256" key="6">
    <source>
        <dbReference type="ARBA" id="ARBA00023004"/>
    </source>
</evidence>
<keyword evidence="4 14" id="KW-0479">Metal-binding</keyword>
<evidence type="ECO:0000256" key="14">
    <source>
        <dbReference type="PIRSR" id="PIRSR602401-1"/>
    </source>
</evidence>
<comment type="subcellular location">
    <subcellularLocation>
        <location evidence="2">Membrane</location>
        <topology evidence="2">Single-pass membrane protein</topology>
    </subcellularLocation>
</comment>
<keyword evidence="16" id="KW-1133">Transmembrane helix</keyword>
<reference evidence="17 18" key="1">
    <citation type="journal article" date="2021" name="Nat. Commun.">
        <title>Incipient diploidization of the medicinal plant Perilla within 10,000 years.</title>
        <authorList>
            <person name="Zhang Y."/>
            <person name="Shen Q."/>
            <person name="Leng L."/>
            <person name="Zhang D."/>
            <person name="Chen S."/>
            <person name="Shi Y."/>
            <person name="Ning Z."/>
            <person name="Chen S."/>
        </authorList>
    </citation>
    <scope>NUCLEOTIDE SEQUENCE [LARGE SCALE GENOMIC DNA]</scope>
    <source>
        <strain evidence="18">cv. PC099</strain>
    </source>
</reference>
<feature type="transmembrane region" description="Helical" evidence="16">
    <location>
        <begin position="6"/>
        <end position="26"/>
    </location>
</feature>
<dbReference type="InterPro" id="IPR050651">
    <property type="entry name" value="Plant_Cytochrome_P450_Monoox"/>
</dbReference>
<evidence type="ECO:0000256" key="16">
    <source>
        <dbReference type="SAM" id="Phobius"/>
    </source>
</evidence>
<evidence type="ECO:0000256" key="10">
    <source>
        <dbReference type="ARBA" id="ARBA00051691"/>
    </source>
</evidence>
<comment type="catalytic activity">
    <reaction evidence="11">
        <text>(2S)-naringenin 4',7-dimethyl ether + reduced [NADPH--hemoprotein reductase] + O2 = (2S)-carthamidin-4',7-dimethyl ether + oxidized [NADPH--hemoprotein reductase] + H2O + H(+)</text>
        <dbReference type="Rhea" id="RHEA:73439"/>
        <dbReference type="Rhea" id="RHEA-COMP:11964"/>
        <dbReference type="Rhea" id="RHEA-COMP:11965"/>
        <dbReference type="ChEBI" id="CHEBI:15377"/>
        <dbReference type="ChEBI" id="CHEBI:15378"/>
        <dbReference type="ChEBI" id="CHEBI:15379"/>
        <dbReference type="ChEBI" id="CHEBI:57618"/>
        <dbReference type="ChEBI" id="CHEBI:58210"/>
        <dbReference type="ChEBI" id="CHEBI:192816"/>
        <dbReference type="ChEBI" id="CHEBI:192817"/>
    </reaction>
    <physiologicalReaction direction="left-to-right" evidence="11">
        <dbReference type="Rhea" id="RHEA:73440"/>
    </physiologicalReaction>
</comment>
<dbReference type="Proteomes" id="UP001190926">
    <property type="component" value="Unassembled WGS sequence"/>
</dbReference>
<dbReference type="GO" id="GO:0016020">
    <property type="term" value="C:membrane"/>
    <property type="evidence" value="ECO:0007669"/>
    <property type="project" value="UniProtKB-SubCell"/>
</dbReference>
<proteinExistence type="inferred from homology"/>
<dbReference type="PRINTS" id="PR00385">
    <property type="entry name" value="P450"/>
</dbReference>
<comment type="caution">
    <text evidence="17">The sequence shown here is derived from an EMBL/GenBank/DDBJ whole genome shotgun (WGS) entry which is preliminary data.</text>
</comment>
<dbReference type="GO" id="GO:0016705">
    <property type="term" value="F:oxidoreductase activity, acting on paired donors, with incorporation or reduction of molecular oxygen"/>
    <property type="evidence" value="ECO:0007669"/>
    <property type="project" value="InterPro"/>
</dbReference>
<evidence type="ECO:0000256" key="7">
    <source>
        <dbReference type="ARBA" id="ARBA00023033"/>
    </source>
</evidence>
<comment type="similarity">
    <text evidence="15">Belongs to the cytochrome P450 family.</text>
</comment>
<dbReference type="Pfam" id="PF00067">
    <property type="entry name" value="p450"/>
    <property type="match status" value="1"/>
</dbReference>
<gene>
    <name evidence="17" type="ORF">C2S53_018317</name>
</gene>
<dbReference type="CDD" id="cd20653">
    <property type="entry name" value="CYP81"/>
    <property type="match status" value="1"/>
</dbReference>
<keyword evidence="16" id="KW-0812">Transmembrane</keyword>
<dbReference type="SUPFAM" id="SSF48264">
    <property type="entry name" value="Cytochrome P450"/>
    <property type="match status" value="1"/>
</dbReference>
<protein>
    <recommendedName>
        <fullName evidence="13">Flavonoid-6-hydroxylase</fullName>
    </recommendedName>
</protein>
<dbReference type="PRINTS" id="PR00463">
    <property type="entry name" value="EP450I"/>
</dbReference>
<evidence type="ECO:0000256" key="15">
    <source>
        <dbReference type="RuleBase" id="RU000461"/>
    </source>
</evidence>
<name>A0AAD4J202_PERFH</name>
<dbReference type="PROSITE" id="PS00086">
    <property type="entry name" value="CYTOCHROME_P450"/>
    <property type="match status" value="1"/>
</dbReference>
<comment type="catalytic activity">
    <reaction evidence="10">
        <text>genkwanin + reduced [NADPH--hemoprotein reductase] + O2 = scutellarein 7-methyl ether + oxidized [NADPH--hemoprotein reductase] + H2O</text>
        <dbReference type="Rhea" id="RHEA:73427"/>
        <dbReference type="Rhea" id="RHEA-COMP:11964"/>
        <dbReference type="Rhea" id="RHEA-COMP:11965"/>
        <dbReference type="ChEBI" id="CHEBI:15377"/>
        <dbReference type="ChEBI" id="CHEBI:15379"/>
        <dbReference type="ChEBI" id="CHEBI:57618"/>
        <dbReference type="ChEBI" id="CHEBI:58210"/>
        <dbReference type="ChEBI" id="CHEBI:192700"/>
        <dbReference type="ChEBI" id="CHEBI:192701"/>
    </reaction>
    <physiologicalReaction direction="left-to-right" evidence="10">
        <dbReference type="Rhea" id="RHEA:73428"/>
    </physiologicalReaction>
</comment>
<dbReference type="InterPro" id="IPR017972">
    <property type="entry name" value="Cyt_P450_CS"/>
</dbReference>
<keyword evidence="3 14" id="KW-0349">Heme</keyword>
<dbReference type="GO" id="GO:0020037">
    <property type="term" value="F:heme binding"/>
    <property type="evidence" value="ECO:0007669"/>
    <property type="project" value="InterPro"/>
</dbReference>
<dbReference type="InterPro" id="IPR001128">
    <property type="entry name" value="Cyt_P450"/>
</dbReference>
<evidence type="ECO:0000256" key="12">
    <source>
        <dbReference type="ARBA" id="ARBA00052216"/>
    </source>
</evidence>
<keyword evidence="7 15" id="KW-0503">Monooxygenase</keyword>
<keyword evidence="18" id="KW-1185">Reference proteome</keyword>
<evidence type="ECO:0000313" key="18">
    <source>
        <dbReference type="Proteomes" id="UP001190926"/>
    </source>
</evidence>
<evidence type="ECO:0000256" key="1">
    <source>
        <dbReference type="ARBA" id="ARBA00001971"/>
    </source>
</evidence>
<dbReference type="PANTHER" id="PTHR47947">
    <property type="entry name" value="CYTOCHROME P450 82C3-RELATED"/>
    <property type="match status" value="1"/>
</dbReference>
<dbReference type="InterPro" id="IPR036396">
    <property type="entry name" value="Cyt_P450_sf"/>
</dbReference>
<dbReference type="EMBL" id="SDAM02000173">
    <property type="protein sequence ID" value="KAH6825725.1"/>
    <property type="molecule type" value="Genomic_DNA"/>
</dbReference>
<evidence type="ECO:0000256" key="5">
    <source>
        <dbReference type="ARBA" id="ARBA00023002"/>
    </source>
</evidence>
<feature type="binding site" description="axial binding residue" evidence="14">
    <location>
        <position position="448"/>
    </location>
    <ligand>
        <name>heme</name>
        <dbReference type="ChEBI" id="CHEBI:30413"/>
    </ligand>
    <ligandPart>
        <name>Fe</name>
        <dbReference type="ChEBI" id="CHEBI:18248"/>
    </ligandPart>
</feature>